<dbReference type="RefSeq" id="WP_146789344.1">
    <property type="nucleotide sequence ID" value="NZ_VOLT01000007.1"/>
</dbReference>
<sequence>MNNNEIENIKTQSKNMHKEVCDTTSLIYINLEESTLKAVINKFLDSKTSKTDLNILINLMDFWDKETSFIYVESFDLFRLKTGVLLTNGNLSRAIKSLEEKGFIIKVGAHNKLEYLFKIPLQLLKENL</sequence>
<reference evidence="1 2" key="1">
    <citation type="submission" date="2019-07" db="EMBL/GenBank/DDBJ databases">
        <title>Genomes of sea-ice associated Colwellia species.</title>
        <authorList>
            <person name="Bowman J.P."/>
        </authorList>
    </citation>
    <scope>NUCLEOTIDE SEQUENCE [LARGE SCALE GENOMIC DNA]</scope>
    <source>
        <strain evidence="1 2">ACAM 459</strain>
    </source>
</reference>
<evidence type="ECO:0000313" key="2">
    <source>
        <dbReference type="Proteomes" id="UP000321822"/>
    </source>
</evidence>
<evidence type="ECO:0000313" key="1">
    <source>
        <dbReference type="EMBL" id="TWX66856.1"/>
    </source>
</evidence>
<proteinExistence type="predicted"/>
<name>A0A5C6QCW7_9GAMM</name>
<evidence type="ECO:0008006" key="3">
    <source>
        <dbReference type="Google" id="ProtNLM"/>
    </source>
</evidence>
<dbReference type="EMBL" id="VOLT01000007">
    <property type="protein sequence ID" value="TWX66856.1"/>
    <property type="molecule type" value="Genomic_DNA"/>
</dbReference>
<dbReference type="OrthoDB" id="6227054at2"/>
<keyword evidence="2" id="KW-1185">Reference proteome</keyword>
<organism evidence="1 2">
    <name type="scientific">Colwellia demingiae</name>
    <dbReference type="NCBI Taxonomy" id="89401"/>
    <lineage>
        <taxon>Bacteria</taxon>
        <taxon>Pseudomonadati</taxon>
        <taxon>Pseudomonadota</taxon>
        <taxon>Gammaproteobacteria</taxon>
        <taxon>Alteromonadales</taxon>
        <taxon>Colwelliaceae</taxon>
        <taxon>Colwellia</taxon>
    </lineage>
</organism>
<dbReference type="Proteomes" id="UP000321822">
    <property type="component" value="Unassembled WGS sequence"/>
</dbReference>
<comment type="caution">
    <text evidence="1">The sequence shown here is derived from an EMBL/GenBank/DDBJ whole genome shotgun (WGS) entry which is preliminary data.</text>
</comment>
<gene>
    <name evidence="1" type="ORF">ESZ36_14985</name>
</gene>
<accession>A0A5C6QCW7</accession>
<dbReference type="Gene3D" id="1.10.10.10">
    <property type="entry name" value="Winged helix-like DNA-binding domain superfamily/Winged helix DNA-binding domain"/>
    <property type="match status" value="1"/>
</dbReference>
<protein>
    <recommendedName>
        <fullName evidence="3">Helix-turn-helix domain-containing protein</fullName>
    </recommendedName>
</protein>
<dbReference type="InterPro" id="IPR036388">
    <property type="entry name" value="WH-like_DNA-bd_sf"/>
</dbReference>
<dbReference type="AlphaFoldDB" id="A0A5C6QCW7"/>